<reference evidence="9" key="1">
    <citation type="submission" date="2025-08" db="UniProtKB">
        <authorList>
            <consortium name="RefSeq"/>
        </authorList>
    </citation>
    <scope>IDENTIFICATION</scope>
</reference>
<dbReference type="InterPro" id="IPR029058">
    <property type="entry name" value="AB_hydrolase_fold"/>
</dbReference>
<dbReference type="KEGG" id="egu:105051785"/>
<feature type="domain" description="EDS1 EP" evidence="7">
    <location>
        <begin position="400"/>
        <end position="606"/>
    </location>
</feature>
<dbReference type="InterPro" id="IPR002921">
    <property type="entry name" value="Fungal_lipase-type"/>
</dbReference>
<dbReference type="GO" id="GO:0005737">
    <property type="term" value="C:cytoplasm"/>
    <property type="evidence" value="ECO:0007669"/>
    <property type="project" value="UniProtKB-SubCell"/>
</dbReference>
<gene>
    <name evidence="9" type="primary">LOC105051785</name>
</gene>
<dbReference type="Proteomes" id="UP000504607">
    <property type="component" value="Chromosome 9"/>
</dbReference>
<proteinExistence type="predicted"/>
<dbReference type="InterPro" id="IPR041266">
    <property type="entry name" value="EDS1_EP"/>
</dbReference>
<dbReference type="FunCoup" id="A0A6I9RZ61">
    <property type="interactions" value="1965"/>
</dbReference>
<dbReference type="SMR" id="A0A6I9RZ61"/>
<keyword evidence="3" id="KW-0963">Cytoplasm</keyword>
<dbReference type="InParanoid" id="A0A6I9RZ61"/>
<comment type="subcellular location">
    <subcellularLocation>
        <location evidence="2">Cytoplasm</location>
    </subcellularLocation>
    <subcellularLocation>
        <location evidence="1">Nucleus</location>
    </subcellularLocation>
</comment>
<keyword evidence="8" id="KW-1185">Reference proteome</keyword>
<dbReference type="RefSeq" id="XP_010930687.1">
    <property type="nucleotide sequence ID" value="XM_010932385.3"/>
</dbReference>
<dbReference type="OrthoDB" id="426718at2759"/>
<evidence type="ECO:0000256" key="1">
    <source>
        <dbReference type="ARBA" id="ARBA00004123"/>
    </source>
</evidence>
<evidence type="ECO:0000256" key="2">
    <source>
        <dbReference type="ARBA" id="ARBA00004496"/>
    </source>
</evidence>
<keyword evidence="5" id="KW-0539">Nucleus</keyword>
<protein>
    <submittedName>
        <fullName evidence="9">Lipase-like PAD4</fullName>
    </submittedName>
</protein>
<dbReference type="GO" id="GO:0005634">
    <property type="term" value="C:nucleus"/>
    <property type="evidence" value="ECO:0007669"/>
    <property type="project" value="UniProtKB-SubCell"/>
</dbReference>
<dbReference type="SUPFAM" id="SSF53474">
    <property type="entry name" value="alpha/beta-Hydrolases"/>
    <property type="match status" value="1"/>
</dbReference>
<feature type="domain" description="Fungal lipase-type" evidence="6">
    <location>
        <begin position="113"/>
        <end position="205"/>
    </location>
</feature>
<evidence type="ECO:0000259" key="6">
    <source>
        <dbReference type="Pfam" id="PF01764"/>
    </source>
</evidence>
<evidence type="ECO:0000256" key="3">
    <source>
        <dbReference type="ARBA" id="ARBA00022490"/>
    </source>
</evidence>
<dbReference type="PANTHER" id="PTHR47413">
    <property type="entry name" value="LIPASE-LIKE PAD4"/>
    <property type="match status" value="1"/>
</dbReference>
<evidence type="ECO:0000259" key="7">
    <source>
        <dbReference type="Pfam" id="PF18117"/>
    </source>
</evidence>
<dbReference type="AlphaFoldDB" id="A0A6I9RZ61"/>
<dbReference type="GO" id="GO:0006952">
    <property type="term" value="P:defense response"/>
    <property type="evidence" value="ECO:0007669"/>
    <property type="project" value="UniProtKB-KW"/>
</dbReference>
<evidence type="ECO:0000256" key="5">
    <source>
        <dbReference type="ARBA" id="ARBA00023242"/>
    </source>
</evidence>
<dbReference type="Pfam" id="PF18117">
    <property type="entry name" value="EDS1_EP"/>
    <property type="match status" value="1"/>
</dbReference>
<evidence type="ECO:0000256" key="4">
    <source>
        <dbReference type="ARBA" id="ARBA00022821"/>
    </source>
</evidence>
<dbReference type="Gene3D" id="3.40.50.1820">
    <property type="entry name" value="alpha/beta hydrolase"/>
    <property type="match status" value="1"/>
</dbReference>
<organism evidence="8 9">
    <name type="scientific">Elaeis guineensis var. tenera</name>
    <name type="common">Oil palm</name>
    <dbReference type="NCBI Taxonomy" id="51953"/>
    <lineage>
        <taxon>Eukaryota</taxon>
        <taxon>Viridiplantae</taxon>
        <taxon>Streptophyta</taxon>
        <taxon>Embryophyta</taxon>
        <taxon>Tracheophyta</taxon>
        <taxon>Spermatophyta</taxon>
        <taxon>Magnoliopsida</taxon>
        <taxon>Liliopsida</taxon>
        <taxon>Arecaceae</taxon>
        <taxon>Arecoideae</taxon>
        <taxon>Cocoseae</taxon>
        <taxon>Elaeidinae</taxon>
        <taxon>Elaeis</taxon>
    </lineage>
</organism>
<evidence type="ECO:0000313" key="9">
    <source>
        <dbReference type="RefSeq" id="XP_010930687.1"/>
    </source>
</evidence>
<dbReference type="PANTHER" id="PTHR47413:SF2">
    <property type="entry name" value="LIPASE-LIKE PAD4"/>
    <property type="match status" value="1"/>
</dbReference>
<evidence type="ECO:0000313" key="8">
    <source>
        <dbReference type="Proteomes" id="UP000504607"/>
    </source>
</evidence>
<dbReference type="GeneID" id="105051785"/>
<sequence length="615" mass="68932">MEEGKEEEHSMFESSYLLGALLASSPLLTQAWSQCMRANAGGSSFTLERYDETVYVAFSGVQTGVPVTHSLVPIGSGGHGLFSPLVGGEVGGSEPVLVQAAILHVFLALFRTNEFQMLATEIKNKAVIFTGHSIGGALASLAALHFLCSSSCSSYPSPSALFCITFGSPLLGNEALSRAVQRERWCGNFCHVVARHDVVPRLLLCPLNLLSPQLVIHLLQSWQLLLQCPQVARPTSALSDQEKAELHALISMHIDAAATEQEISAATQQRSPYWPFGNYALCSVEGVVCFDDPLVVVRMLHSTFMTGSSIEEEHLSYGDLFGKILENLLLKKRIATEEVPESNFGAGISLALEASGIGNQDMGALRARQCLKMSKRMGCSPGLISASLAIKLGKITPWRAQIEWYKASCDDDMGYYDSFKLRKFPKKDSKTNMNRHRLAKFWDDLIDMLQNSQLPHDFHERGKWVNAAQFYKLLVEPLDIAEYYRVQMHKKKGHYLTHGRERRYQVFDRWWRDRKKDSYEGENSKRSKFAGLTQDSCFWAKVEMAKEWLEDARTESDHVELAQTLEKLKGFESYAKQMVEGKEVSIDVLAPRSSYTLWVEEWKDLQLNLGLQIAP</sequence>
<keyword evidence="4" id="KW-0611">Plant defense</keyword>
<accession>A0A6I9RZ61</accession>
<dbReference type="GO" id="GO:0006629">
    <property type="term" value="P:lipid metabolic process"/>
    <property type="evidence" value="ECO:0007669"/>
    <property type="project" value="InterPro"/>
</dbReference>
<dbReference type="Pfam" id="PF01764">
    <property type="entry name" value="Lipase_3"/>
    <property type="match status" value="1"/>
</dbReference>
<name>A0A6I9RZ61_ELAGV</name>